<dbReference type="EMBL" id="CAXAMM010020795">
    <property type="protein sequence ID" value="CAK9048638.1"/>
    <property type="molecule type" value="Genomic_DNA"/>
</dbReference>
<dbReference type="InterPro" id="IPR003607">
    <property type="entry name" value="HD/PDEase_dom"/>
</dbReference>
<name>A0ABP0MBU4_9DINO</name>
<keyword evidence="1" id="KW-1133">Transmembrane helix</keyword>
<dbReference type="Gene3D" id="1.10.3210.10">
    <property type="entry name" value="Hypothetical protein af1432"/>
    <property type="match status" value="2"/>
</dbReference>
<keyword evidence="4" id="KW-1185">Reference proteome</keyword>
<feature type="transmembrane region" description="Helical" evidence="1">
    <location>
        <begin position="210"/>
        <end position="231"/>
    </location>
</feature>
<reference evidence="3 4" key="1">
    <citation type="submission" date="2024-02" db="EMBL/GenBank/DDBJ databases">
        <authorList>
            <person name="Chen Y."/>
            <person name="Shah S."/>
            <person name="Dougan E. K."/>
            <person name="Thang M."/>
            <person name="Chan C."/>
        </authorList>
    </citation>
    <scope>NUCLEOTIDE SEQUENCE [LARGE SCALE GENOMIC DNA]</scope>
</reference>
<feature type="transmembrane region" description="Helical" evidence="1">
    <location>
        <begin position="162"/>
        <end position="180"/>
    </location>
</feature>
<dbReference type="CDD" id="cd00077">
    <property type="entry name" value="HDc"/>
    <property type="match status" value="1"/>
</dbReference>
<feature type="transmembrane region" description="Helical" evidence="1">
    <location>
        <begin position="237"/>
        <end position="260"/>
    </location>
</feature>
<evidence type="ECO:0000256" key="1">
    <source>
        <dbReference type="SAM" id="Phobius"/>
    </source>
</evidence>
<dbReference type="PROSITE" id="PS51832">
    <property type="entry name" value="HD_GYP"/>
    <property type="match status" value="1"/>
</dbReference>
<dbReference type="Pfam" id="PF13487">
    <property type="entry name" value="HD_5"/>
    <property type="match status" value="2"/>
</dbReference>
<keyword evidence="1" id="KW-0472">Membrane</keyword>
<dbReference type="Proteomes" id="UP001642464">
    <property type="component" value="Unassembled WGS sequence"/>
</dbReference>
<gene>
    <name evidence="3" type="ORF">SCF082_LOCUS27086</name>
</gene>
<protein>
    <submittedName>
        <fullName evidence="3">Probable cyclic di-GMP phosphodiesterase VC_1348</fullName>
    </submittedName>
</protein>
<keyword evidence="1" id="KW-0812">Transmembrane</keyword>
<sequence>MAREIADSHHDRWDGTGYPDGLKGESIPLAARIVAIADVYDALASKRVYKDAISHEECVEEIRRGAGSQFDPWLVDVFLSIQTQFREVAERFSDGGGAGRKLDDIQVELLDSLFSTSNGVTPSSETIESRFEEDDESFECRRHQPDNQNRRFRQLDRRTERWLELMLIVITLGIASLLVYADNSQILVLNLFYLPVVLGGFFLGQYRSGVTAFFSVLMATIVVSSDLTRFAMLQSPVTVALSMMTWGATLGLTALLVGALSEQCEARALEAHEAQVGVVEVLARYLRSADPELHRRAQRVVELSEQVAVRMRLTPKEIDDMRIAAMLLDVENIEITARVIRKAVGNLQGDEAETDSHQTFHGTELVKSLGRVLSGAFPLVLSEAHSESRAEALSMPLAARILHTVRAYCELTESGWARDARSPAEATRELLEDSESGHDTSVVLMLRELVCKDQDGAPVAMPATTGDATDPEFVMVPDA</sequence>
<accession>A0ABP0MBU4</accession>
<feature type="domain" description="HD-GYP" evidence="2">
    <location>
        <begin position="1"/>
        <end position="94"/>
    </location>
</feature>
<dbReference type="InterPro" id="IPR037522">
    <property type="entry name" value="HD_GYP_dom"/>
</dbReference>
<dbReference type="PANTHER" id="PTHR45228:SF5">
    <property type="entry name" value="CYCLIC DI-GMP PHOSPHODIESTERASE VC_1348-RELATED"/>
    <property type="match status" value="1"/>
</dbReference>
<dbReference type="InterPro" id="IPR052020">
    <property type="entry name" value="Cyclic_di-GMP/3'3'-cGAMP_PDE"/>
</dbReference>
<organism evidence="3 4">
    <name type="scientific">Durusdinium trenchii</name>
    <dbReference type="NCBI Taxonomy" id="1381693"/>
    <lineage>
        <taxon>Eukaryota</taxon>
        <taxon>Sar</taxon>
        <taxon>Alveolata</taxon>
        <taxon>Dinophyceae</taxon>
        <taxon>Suessiales</taxon>
        <taxon>Symbiodiniaceae</taxon>
        <taxon>Durusdinium</taxon>
    </lineage>
</organism>
<evidence type="ECO:0000313" key="4">
    <source>
        <dbReference type="Proteomes" id="UP001642464"/>
    </source>
</evidence>
<dbReference type="PANTHER" id="PTHR45228">
    <property type="entry name" value="CYCLIC DI-GMP PHOSPHODIESTERASE TM_0186-RELATED"/>
    <property type="match status" value="1"/>
</dbReference>
<evidence type="ECO:0000313" key="3">
    <source>
        <dbReference type="EMBL" id="CAK9048638.1"/>
    </source>
</evidence>
<feature type="transmembrane region" description="Helical" evidence="1">
    <location>
        <begin position="186"/>
        <end position="203"/>
    </location>
</feature>
<dbReference type="SUPFAM" id="SSF109604">
    <property type="entry name" value="HD-domain/PDEase-like"/>
    <property type="match status" value="1"/>
</dbReference>
<comment type="caution">
    <text evidence="3">The sequence shown here is derived from an EMBL/GenBank/DDBJ whole genome shotgun (WGS) entry which is preliminary data.</text>
</comment>
<proteinExistence type="predicted"/>
<evidence type="ECO:0000259" key="2">
    <source>
        <dbReference type="PROSITE" id="PS51832"/>
    </source>
</evidence>